<evidence type="ECO:0000313" key="2">
    <source>
        <dbReference type="Proteomes" id="UP000824120"/>
    </source>
</evidence>
<dbReference type="PANTHER" id="PTHR33116:SF67">
    <property type="entry name" value="REVERSE TRANSCRIPTASE"/>
    <property type="match status" value="1"/>
</dbReference>
<dbReference type="AlphaFoldDB" id="A0A9J5YL29"/>
<accession>A0A9J5YL29</accession>
<dbReference type="OrthoDB" id="1298192at2759"/>
<gene>
    <name evidence="1" type="ORF">H5410_031230</name>
</gene>
<keyword evidence="2" id="KW-1185">Reference proteome</keyword>
<comment type="caution">
    <text evidence="1">The sequence shown here is derived from an EMBL/GenBank/DDBJ whole genome shotgun (WGS) entry which is preliminary data.</text>
</comment>
<dbReference type="PANTHER" id="PTHR33116">
    <property type="entry name" value="REVERSE TRANSCRIPTASE ZINC-BINDING DOMAIN-CONTAINING PROTEIN-RELATED-RELATED"/>
    <property type="match status" value="1"/>
</dbReference>
<reference evidence="1 2" key="1">
    <citation type="submission" date="2020-09" db="EMBL/GenBank/DDBJ databases">
        <title>De no assembly of potato wild relative species, Solanum commersonii.</title>
        <authorList>
            <person name="Cho K."/>
        </authorList>
    </citation>
    <scope>NUCLEOTIDE SEQUENCE [LARGE SCALE GENOMIC DNA]</scope>
    <source>
        <strain evidence="1">LZ3.2</strain>
        <tissue evidence="1">Leaf</tissue>
    </source>
</reference>
<dbReference type="Proteomes" id="UP000824120">
    <property type="component" value="Chromosome 6"/>
</dbReference>
<proteinExistence type="predicted"/>
<feature type="non-terminal residue" evidence="1">
    <location>
        <position position="1"/>
    </location>
</feature>
<name>A0A9J5YL29_SOLCO</name>
<protein>
    <recommendedName>
        <fullName evidence="3">Reverse transcriptase</fullName>
    </recommendedName>
</protein>
<sequence>LAYADDTIISTSAVKTTLDLIMFTLGEYEKQSGQLINKSKSSFYVYRNTTHNLVHQAEEITCYYKGKFPFTYFRCPLFHSKKRNFFYNDLIKKIRKKLQAWKGEILSFGVYCKASQYIYYQLLILQSVSSMISTSFLLNSYGTVVMRVEEDIGFHGLTFVCLKMREVYDLDPCLIFQKCCLLSYGGFLGQRSHFGLTLCEINIVKKLFLKRGSGEGAHNYGSTCLKLGILLIRKSGGK</sequence>
<evidence type="ECO:0000313" key="1">
    <source>
        <dbReference type="EMBL" id="KAG5599860.1"/>
    </source>
</evidence>
<evidence type="ECO:0008006" key="3">
    <source>
        <dbReference type="Google" id="ProtNLM"/>
    </source>
</evidence>
<organism evidence="1 2">
    <name type="scientific">Solanum commersonii</name>
    <name type="common">Commerson's wild potato</name>
    <name type="synonym">Commerson's nightshade</name>
    <dbReference type="NCBI Taxonomy" id="4109"/>
    <lineage>
        <taxon>Eukaryota</taxon>
        <taxon>Viridiplantae</taxon>
        <taxon>Streptophyta</taxon>
        <taxon>Embryophyta</taxon>
        <taxon>Tracheophyta</taxon>
        <taxon>Spermatophyta</taxon>
        <taxon>Magnoliopsida</taxon>
        <taxon>eudicotyledons</taxon>
        <taxon>Gunneridae</taxon>
        <taxon>Pentapetalae</taxon>
        <taxon>asterids</taxon>
        <taxon>lamiids</taxon>
        <taxon>Solanales</taxon>
        <taxon>Solanaceae</taxon>
        <taxon>Solanoideae</taxon>
        <taxon>Solaneae</taxon>
        <taxon>Solanum</taxon>
    </lineage>
</organism>
<dbReference type="EMBL" id="JACXVP010000006">
    <property type="protein sequence ID" value="KAG5599860.1"/>
    <property type="molecule type" value="Genomic_DNA"/>
</dbReference>